<dbReference type="Gene3D" id="3.30.2020.50">
    <property type="match status" value="1"/>
</dbReference>
<dbReference type="RefSeq" id="YP_009220808.1">
    <property type="nucleotide sequence ID" value="NC_029042.1"/>
</dbReference>
<sequence>MNPQFAQPKGSTSKESNKDSIARKFGCKKSEVVYAKAGQSLSGYKVIYDKLSQRAYALPSNIGAVTVTSLVDGILTHSGGTVDLGALAVLREEYVILIENFTSGFTIRVKNEVVSDGVSLYRWNGALPKVVPVGSTPASTGGVGLGAWRSIGVSLPNGTVNDAIKYVTPEMFRLDTDTNDDQMFQRMWDFAIPANANIIGDGVYHLANTYEVPEVHTPPVRYDFNVMTIKLRKVVYTAATGVAFVNRSPGCVFEIGELAGKIFEIAEEAGTLDSVVIDETIGFQLMGQGRIPNVIHVVHGFATNVKLDTCFTRAIYVGECYDSLRGVRCVVANANRIFGKIGGGFSNAEIDPSTCEVGITFDTSSNTNEVYANIEYCRRTVNSRPFVDDGSTNVFFGYIESCNSPGLVNGPYARYQIKNGGNNTRSQFGYEVGGMQSQIEMLDDVVDNGVPVTVGNSTITYKNLQSALSKSNQAEVIGKGSREIIAQGKVNQYIVSSNDLLAPQWNLAVGGAAQTSDLSITSGLLNGGASTQYRYGSRIVANREATESDYYVISQNVTAAFLREVSFGIALRMVEEVGYPGDAEFLLKIQAITGNILYSKAFRLTGGSKIVEHFHSVPTQFVDSDTYSVQLHIRTWKMSKIDIFNIHLCNGANIERAPASVGTGPTPFQPIDKNAIGFLPKRICKPISAPLTLKQYEFDTYIVEGTGNITLHAGYDGQTVTFIRNGATDFNLLSTETIDGAGLTPMTDGMKITIQFIEQLGRWVTLSKVS</sequence>
<proteinExistence type="predicted"/>
<organism evidence="2 3">
    <name type="scientific">Salmonella phage 38</name>
    <dbReference type="NCBI Taxonomy" id="1654891"/>
    <lineage>
        <taxon>Viruses</taxon>
        <taxon>Duplodnaviria</taxon>
        <taxon>Heunggongvirae</taxon>
        <taxon>Uroviricota</taxon>
        <taxon>Caudoviricetes</taxon>
        <taxon>Pantevenvirales</taxon>
        <taxon>Ackermannviridae</taxon>
        <taxon>Cvivirinae</taxon>
        <taxon>Kuttervirus</taxon>
        <taxon>Kuttervirus kv38</taxon>
    </lineage>
</organism>
<dbReference type="Gene3D" id="2.10.10.80">
    <property type="match status" value="1"/>
</dbReference>
<dbReference type="GeneID" id="26683774"/>
<dbReference type="KEGG" id="vg:26683774"/>
<gene>
    <name evidence="2" type="ORF">SP38_64</name>
</gene>
<dbReference type="Proteomes" id="UP000201337">
    <property type="component" value="Segment"/>
</dbReference>
<dbReference type="EMBL" id="KR296692">
    <property type="protein sequence ID" value="AKJ73666.1"/>
    <property type="molecule type" value="Genomic_DNA"/>
</dbReference>
<dbReference type="InterPro" id="IPR040775">
    <property type="entry name" value="Tail_spike_N"/>
</dbReference>
<dbReference type="Pfam" id="PF18668">
    <property type="entry name" value="Tail_spike_N"/>
    <property type="match status" value="1"/>
</dbReference>
<protein>
    <submittedName>
        <fullName evidence="2">Tail fibers protein</fullName>
    </submittedName>
</protein>
<keyword evidence="3" id="KW-1185">Reference proteome</keyword>
<evidence type="ECO:0000313" key="3">
    <source>
        <dbReference type="Proteomes" id="UP000201337"/>
    </source>
</evidence>
<accession>A0A0N7C9F0</accession>
<reference evidence="2 3" key="1">
    <citation type="journal article" date="2016" name="Virus Genes">
        <title>Genomic characterization of Salmonella bacteriophages isolated from India.</title>
        <authorList>
            <person name="Karpe Y.A."/>
            <person name="Kanade G.D."/>
            <person name="Pingale K.D."/>
            <person name="Arankalle V.A."/>
            <person name="Banerjee K."/>
        </authorList>
    </citation>
    <scope>NUCLEOTIDE SEQUENCE [LARGE SCALE GENOMIC DNA]</scope>
</reference>
<name>A0A0N7C9F0_9CAUD</name>
<dbReference type="OrthoDB" id="657at10239"/>
<evidence type="ECO:0000259" key="1">
    <source>
        <dbReference type="Pfam" id="PF18668"/>
    </source>
</evidence>
<feature type="domain" description="Tail spike TSP1/Gp66 N-terminal" evidence="1">
    <location>
        <begin position="90"/>
        <end position="152"/>
    </location>
</feature>
<evidence type="ECO:0000313" key="2">
    <source>
        <dbReference type="EMBL" id="AKJ73666.1"/>
    </source>
</evidence>